<evidence type="ECO:0000256" key="6">
    <source>
        <dbReference type="ARBA" id="ARBA00023125"/>
    </source>
</evidence>
<feature type="domain" description="Cas12f1-like TNB" evidence="10">
    <location>
        <begin position="301"/>
        <end position="368"/>
    </location>
</feature>
<dbReference type="Proteomes" id="UP001596957">
    <property type="component" value="Unassembled WGS sequence"/>
</dbReference>
<keyword evidence="4" id="KW-0479">Metal-binding</keyword>
<protein>
    <submittedName>
        <fullName evidence="12">RNA-guided endonuclease InsQ/TnpB family protein</fullName>
    </submittedName>
</protein>
<dbReference type="PANTHER" id="PTHR30405">
    <property type="entry name" value="TRANSPOSASE"/>
    <property type="match status" value="1"/>
</dbReference>
<dbReference type="NCBIfam" id="NF040570">
    <property type="entry name" value="guided_TnpB"/>
    <property type="match status" value="1"/>
</dbReference>
<evidence type="ECO:0000256" key="1">
    <source>
        <dbReference type="ARBA" id="ARBA00008761"/>
    </source>
</evidence>
<evidence type="ECO:0000259" key="9">
    <source>
        <dbReference type="Pfam" id="PF01385"/>
    </source>
</evidence>
<evidence type="ECO:0000313" key="12">
    <source>
        <dbReference type="EMBL" id="MFD0284551.1"/>
    </source>
</evidence>
<reference evidence="13" key="1">
    <citation type="journal article" date="2019" name="Int. J. Syst. Evol. Microbiol.">
        <title>The Global Catalogue of Microorganisms (GCM) 10K type strain sequencing project: providing services to taxonomists for standard genome sequencing and annotation.</title>
        <authorList>
            <consortium name="The Broad Institute Genomics Platform"/>
            <consortium name="The Broad Institute Genome Sequencing Center for Infectious Disease"/>
            <person name="Wu L."/>
            <person name="Ma J."/>
        </authorList>
    </citation>
    <scope>NUCLEOTIDE SEQUENCE [LARGE SCALE GENOMIC DNA]</scope>
    <source>
        <strain evidence="13">CGMCC 4.7198</strain>
    </source>
</reference>
<dbReference type="PANTHER" id="PTHR30405:SF25">
    <property type="entry name" value="RNA-GUIDED DNA ENDONUCLEASE INSQ-RELATED"/>
    <property type="match status" value="1"/>
</dbReference>
<dbReference type="RefSeq" id="WP_381260754.1">
    <property type="nucleotide sequence ID" value="NZ_JBHTBI010000045.1"/>
</dbReference>
<keyword evidence="12" id="KW-0255">Endonuclease</keyword>
<evidence type="ECO:0000256" key="3">
    <source>
        <dbReference type="ARBA" id="ARBA00022578"/>
    </source>
</evidence>
<dbReference type="InterPro" id="IPR001959">
    <property type="entry name" value="Transposase"/>
</dbReference>
<dbReference type="InterPro" id="IPR051399">
    <property type="entry name" value="RNA-guided_DNA_endo/Transpos"/>
</dbReference>
<evidence type="ECO:0000256" key="4">
    <source>
        <dbReference type="ARBA" id="ARBA00022723"/>
    </source>
</evidence>
<comment type="similarity">
    <text evidence="1">In the C-terminal section; belongs to the transposase 35 family.</text>
</comment>
<evidence type="ECO:0000313" key="13">
    <source>
        <dbReference type="Proteomes" id="UP001596957"/>
    </source>
</evidence>
<accession>A0ABW2VJ73</accession>
<comment type="similarity">
    <text evidence="2">In the N-terminal section; belongs to the transposase 2 family.</text>
</comment>
<feature type="domain" description="Transposase putative helix-turn-helix" evidence="11">
    <location>
        <begin position="1"/>
        <end position="43"/>
    </location>
</feature>
<keyword evidence="12" id="KW-0540">Nuclease</keyword>
<dbReference type="Pfam" id="PF07282">
    <property type="entry name" value="Cas12f1-like_TNB"/>
    <property type="match status" value="1"/>
</dbReference>
<keyword evidence="8" id="KW-0175">Coiled coil</keyword>
<evidence type="ECO:0000256" key="8">
    <source>
        <dbReference type="SAM" id="Coils"/>
    </source>
</evidence>
<keyword evidence="6" id="KW-0238">DNA-binding</keyword>
<dbReference type="Pfam" id="PF12323">
    <property type="entry name" value="HTH_OrfB_IS605"/>
    <property type="match status" value="1"/>
</dbReference>
<comment type="caution">
    <text evidence="12">The sequence shown here is derived from an EMBL/GenBank/DDBJ whole genome shotgun (WGS) entry which is preliminary data.</text>
</comment>
<proteinExistence type="inferred from homology"/>
<evidence type="ECO:0000259" key="10">
    <source>
        <dbReference type="Pfam" id="PF07282"/>
    </source>
</evidence>
<name>A0ABW2VJ73_9ACTN</name>
<evidence type="ECO:0000256" key="7">
    <source>
        <dbReference type="ARBA" id="ARBA00023172"/>
    </source>
</evidence>
<evidence type="ECO:0000256" key="2">
    <source>
        <dbReference type="ARBA" id="ARBA00011044"/>
    </source>
</evidence>
<keyword evidence="13" id="KW-1185">Reference proteome</keyword>
<dbReference type="Pfam" id="PF01385">
    <property type="entry name" value="OrfB_IS605"/>
    <property type="match status" value="1"/>
</dbReference>
<evidence type="ECO:0000259" key="11">
    <source>
        <dbReference type="Pfam" id="PF12323"/>
    </source>
</evidence>
<evidence type="ECO:0000256" key="5">
    <source>
        <dbReference type="ARBA" id="ARBA00022833"/>
    </source>
</evidence>
<dbReference type="InterPro" id="IPR021027">
    <property type="entry name" value="Transposase_put_HTH"/>
</dbReference>
<feature type="domain" description="Probable transposase IS891/IS1136/IS1341" evidence="9">
    <location>
        <begin position="184"/>
        <end position="289"/>
    </location>
</feature>
<sequence>MQLRYSFRLYPDTAQRTALARAFGCARVVFNDAVRAREDARKADTAFPTAGELSKKLITEAKQTVERCWLGEVSSVVLQQALRDVEAAYRNFFASLKGARKGARVGAPRFKSRKDNRQSIRFTANARWSIASSGRLNLPRIGAVTVKWSRALPSQPSSVTVIKDAAGRYFASFVIDTDPAADATRMPDTDQMVGIDLGLTHFAVLSDGTKIDSPRFLRRAEKKLKRAQRELSHKQKGSKNREKARLKVARAHAQVADARREFHHQLSTKLIRDNQAIGVEDLAVKGLARTRLAKSVHDAGWAQFVAMLEYKALRYGRTLIKIGRFEPTSQVCSKCGAKDGPKPLHIRTWTCAACGAVHDRDHNAAKNVKTAAGLAVAACGAPVRPEPVLAQRDEAGSHGFSPEPRAA</sequence>
<dbReference type="GO" id="GO:0004519">
    <property type="term" value="F:endonuclease activity"/>
    <property type="evidence" value="ECO:0007669"/>
    <property type="project" value="UniProtKB-KW"/>
</dbReference>
<gene>
    <name evidence="12" type="ORF">ACFQZP_23325</name>
</gene>
<keyword evidence="3" id="KW-0815">Transposition</keyword>
<keyword evidence="5" id="KW-0862">Zinc</keyword>
<dbReference type="EMBL" id="JBHTEC010000001">
    <property type="protein sequence ID" value="MFD0284551.1"/>
    <property type="molecule type" value="Genomic_DNA"/>
</dbReference>
<organism evidence="12 13">
    <name type="scientific">Streptomyces lutosisoli</name>
    <dbReference type="NCBI Taxonomy" id="2665721"/>
    <lineage>
        <taxon>Bacteria</taxon>
        <taxon>Bacillati</taxon>
        <taxon>Actinomycetota</taxon>
        <taxon>Actinomycetes</taxon>
        <taxon>Kitasatosporales</taxon>
        <taxon>Streptomycetaceae</taxon>
        <taxon>Streptomyces</taxon>
    </lineage>
</organism>
<keyword evidence="12" id="KW-0378">Hydrolase</keyword>
<keyword evidence="7" id="KW-0233">DNA recombination</keyword>
<dbReference type="InterPro" id="IPR010095">
    <property type="entry name" value="Cas12f1-like_TNB"/>
</dbReference>
<feature type="coiled-coil region" evidence="8">
    <location>
        <begin position="217"/>
        <end position="261"/>
    </location>
</feature>